<evidence type="ECO:0000313" key="2">
    <source>
        <dbReference type="Proteomes" id="UP000004995"/>
    </source>
</evidence>
<sequence>MIQVFYFSPYQLFLPFERHTCLFNLFRSSFCALLEYHSKDILSTRKVLKFFFMKKAIQRLTRPT</sequence>
<organism evidence="1 2">
    <name type="scientific">Setaria italica</name>
    <name type="common">Foxtail millet</name>
    <name type="synonym">Panicum italicum</name>
    <dbReference type="NCBI Taxonomy" id="4555"/>
    <lineage>
        <taxon>Eukaryota</taxon>
        <taxon>Viridiplantae</taxon>
        <taxon>Streptophyta</taxon>
        <taxon>Embryophyta</taxon>
        <taxon>Tracheophyta</taxon>
        <taxon>Spermatophyta</taxon>
        <taxon>Magnoliopsida</taxon>
        <taxon>Liliopsida</taxon>
        <taxon>Poales</taxon>
        <taxon>Poaceae</taxon>
        <taxon>PACMAD clade</taxon>
        <taxon>Panicoideae</taxon>
        <taxon>Panicodae</taxon>
        <taxon>Paniceae</taxon>
        <taxon>Cenchrinae</taxon>
        <taxon>Setaria</taxon>
    </lineage>
</organism>
<dbReference type="InParanoid" id="K3XUJ4"/>
<reference evidence="2" key="1">
    <citation type="journal article" date="2012" name="Nat. Biotechnol.">
        <title>Reference genome sequence of the model plant Setaria.</title>
        <authorList>
            <person name="Bennetzen J.L."/>
            <person name="Schmutz J."/>
            <person name="Wang H."/>
            <person name="Percifield R."/>
            <person name="Hawkins J."/>
            <person name="Pontaroli A.C."/>
            <person name="Estep M."/>
            <person name="Feng L."/>
            <person name="Vaughn J.N."/>
            <person name="Grimwood J."/>
            <person name="Jenkins J."/>
            <person name="Barry K."/>
            <person name="Lindquist E."/>
            <person name="Hellsten U."/>
            <person name="Deshpande S."/>
            <person name="Wang X."/>
            <person name="Wu X."/>
            <person name="Mitros T."/>
            <person name="Triplett J."/>
            <person name="Yang X."/>
            <person name="Ye C.Y."/>
            <person name="Mauro-Herrera M."/>
            <person name="Wang L."/>
            <person name="Li P."/>
            <person name="Sharma M."/>
            <person name="Sharma R."/>
            <person name="Ronald P.C."/>
            <person name="Panaud O."/>
            <person name="Kellogg E.A."/>
            <person name="Brutnell T.P."/>
            <person name="Doust A.N."/>
            <person name="Tuskan G.A."/>
            <person name="Rokhsar D."/>
            <person name="Devos K.M."/>
        </authorList>
    </citation>
    <scope>NUCLEOTIDE SEQUENCE [LARGE SCALE GENOMIC DNA]</scope>
    <source>
        <strain evidence="2">cv. Yugu1</strain>
    </source>
</reference>
<dbReference type="EMBL" id="AGNK02003127">
    <property type="status" value="NOT_ANNOTATED_CDS"/>
    <property type="molecule type" value="Genomic_DNA"/>
</dbReference>
<reference evidence="1" key="2">
    <citation type="submission" date="2018-08" db="UniProtKB">
        <authorList>
            <consortium name="EnsemblPlants"/>
        </authorList>
    </citation>
    <scope>IDENTIFICATION</scope>
    <source>
        <strain evidence="1">Yugu1</strain>
    </source>
</reference>
<keyword evidence="2" id="KW-1185">Reference proteome</keyword>
<dbReference type="AlphaFoldDB" id="K3XUJ4"/>
<proteinExistence type="predicted"/>
<name>K3XUJ4_SETIT</name>
<dbReference type="HOGENOM" id="CLU_2871891_0_0_1"/>
<protein>
    <submittedName>
        <fullName evidence="1">Uncharacterized protein</fullName>
    </submittedName>
</protein>
<evidence type="ECO:0000313" key="1">
    <source>
        <dbReference type="EnsemblPlants" id="KQL05538"/>
    </source>
</evidence>
<dbReference type="Gramene" id="KQL05538">
    <property type="protein sequence ID" value="KQL05538"/>
    <property type="gene ID" value="SETIT_005601mg"/>
</dbReference>
<dbReference type="Proteomes" id="UP000004995">
    <property type="component" value="Unassembled WGS sequence"/>
</dbReference>
<accession>K3XUJ4</accession>
<dbReference type="EnsemblPlants" id="KQL05538">
    <property type="protein sequence ID" value="KQL05538"/>
    <property type="gene ID" value="SETIT_005601mg"/>
</dbReference>